<accession>A0A6L6HP84</accession>
<dbReference type="GO" id="GO:0005737">
    <property type="term" value="C:cytoplasm"/>
    <property type="evidence" value="ECO:0007669"/>
    <property type="project" value="TreeGrafter"/>
</dbReference>
<feature type="active site" description="Proton donor" evidence="6">
    <location>
        <position position="167"/>
    </location>
</feature>
<evidence type="ECO:0000256" key="4">
    <source>
        <dbReference type="ARBA" id="ARBA00023277"/>
    </source>
</evidence>
<dbReference type="EMBL" id="WMBT01000003">
    <property type="protein sequence ID" value="MTD99992.1"/>
    <property type="molecule type" value="Genomic_DNA"/>
</dbReference>
<evidence type="ECO:0000256" key="2">
    <source>
        <dbReference type="ARBA" id="ARBA00006206"/>
    </source>
</evidence>
<dbReference type="GO" id="GO:0033499">
    <property type="term" value="P:galactose catabolic process via UDP-galactose, Leloir pathway"/>
    <property type="evidence" value="ECO:0007669"/>
    <property type="project" value="TreeGrafter"/>
</dbReference>
<proteinExistence type="inferred from homology"/>
<evidence type="ECO:0000313" key="9">
    <source>
        <dbReference type="EMBL" id="MTD99992.1"/>
    </source>
</evidence>
<feature type="binding site" evidence="8">
    <location>
        <begin position="167"/>
        <end position="169"/>
    </location>
    <ligand>
        <name>beta-D-galactose</name>
        <dbReference type="ChEBI" id="CHEBI:27667"/>
    </ligand>
</feature>
<dbReference type="EC" id="5.1.3.3" evidence="5"/>
<dbReference type="Proteomes" id="UP000481417">
    <property type="component" value="Unassembled WGS sequence"/>
</dbReference>
<evidence type="ECO:0000256" key="3">
    <source>
        <dbReference type="ARBA" id="ARBA00023235"/>
    </source>
</evidence>
<dbReference type="InterPro" id="IPR008183">
    <property type="entry name" value="Aldose_1/G6P_1-epimerase"/>
</dbReference>
<dbReference type="InterPro" id="IPR014718">
    <property type="entry name" value="GH-type_carb-bd"/>
</dbReference>
<organism evidence="9 10">
    <name type="scientific">Paracoccus lichenicola</name>
    <dbReference type="NCBI Taxonomy" id="2665644"/>
    <lineage>
        <taxon>Bacteria</taxon>
        <taxon>Pseudomonadati</taxon>
        <taxon>Pseudomonadota</taxon>
        <taxon>Alphaproteobacteria</taxon>
        <taxon>Rhodobacterales</taxon>
        <taxon>Paracoccaceae</taxon>
        <taxon>Paracoccus</taxon>
    </lineage>
</organism>
<keyword evidence="10" id="KW-1185">Reference proteome</keyword>
<dbReference type="PANTHER" id="PTHR10091:SF0">
    <property type="entry name" value="GALACTOSE MUTAROTASE"/>
    <property type="match status" value="1"/>
</dbReference>
<feature type="binding site" evidence="7">
    <location>
        <position position="224"/>
    </location>
    <ligand>
        <name>beta-D-galactose</name>
        <dbReference type="ChEBI" id="CHEBI:27667"/>
    </ligand>
</feature>
<dbReference type="RefSeq" id="WP_328288469.1">
    <property type="nucleotide sequence ID" value="NZ_WMBT01000003.1"/>
</dbReference>
<dbReference type="PIRSF" id="PIRSF005096">
    <property type="entry name" value="GALM"/>
    <property type="match status" value="1"/>
</dbReference>
<name>A0A6L6HP84_9RHOB</name>
<dbReference type="InterPro" id="IPR047215">
    <property type="entry name" value="Galactose_mutarotase-like"/>
</dbReference>
<dbReference type="CDD" id="cd09019">
    <property type="entry name" value="galactose_mutarotase_like"/>
    <property type="match status" value="1"/>
</dbReference>
<reference evidence="9 10" key="1">
    <citation type="submission" date="2019-11" db="EMBL/GenBank/DDBJ databases">
        <authorList>
            <person name="Lang L."/>
        </authorList>
    </citation>
    <scope>NUCLEOTIDE SEQUENCE [LARGE SCALE GENOMIC DNA]</scope>
    <source>
        <strain evidence="9 10">YIM 132242</strain>
    </source>
</reference>
<dbReference type="InterPro" id="IPR011013">
    <property type="entry name" value="Gal_mutarotase_sf_dom"/>
</dbReference>
<dbReference type="GO" id="GO:0004034">
    <property type="term" value="F:aldose 1-epimerase activity"/>
    <property type="evidence" value="ECO:0007669"/>
    <property type="project" value="UniProtKB-EC"/>
</dbReference>
<evidence type="ECO:0000256" key="6">
    <source>
        <dbReference type="PIRSR" id="PIRSR005096-1"/>
    </source>
</evidence>
<dbReference type="SUPFAM" id="SSF74650">
    <property type="entry name" value="Galactose mutarotase-like"/>
    <property type="match status" value="1"/>
</dbReference>
<feature type="binding site" evidence="8">
    <location>
        <begin position="70"/>
        <end position="71"/>
    </location>
    <ligand>
        <name>beta-D-galactose</name>
        <dbReference type="ChEBI" id="CHEBI:27667"/>
    </ligand>
</feature>
<comment type="caution">
    <text evidence="9">The sequence shown here is derived from an EMBL/GenBank/DDBJ whole genome shotgun (WGS) entry which is preliminary data.</text>
</comment>
<protein>
    <recommendedName>
        <fullName evidence="5">Aldose 1-epimerase</fullName>
        <ecNumber evidence="5">5.1.3.3</ecNumber>
    </recommendedName>
</protein>
<dbReference type="GO" id="GO:0030246">
    <property type="term" value="F:carbohydrate binding"/>
    <property type="evidence" value="ECO:0007669"/>
    <property type="project" value="InterPro"/>
</dbReference>
<feature type="active site" description="Proton acceptor" evidence="6">
    <location>
        <position position="287"/>
    </location>
</feature>
<dbReference type="InterPro" id="IPR015443">
    <property type="entry name" value="Aldose_1-epimerase"/>
</dbReference>
<dbReference type="Gene3D" id="2.70.98.10">
    <property type="match status" value="1"/>
</dbReference>
<evidence type="ECO:0000256" key="1">
    <source>
        <dbReference type="ARBA" id="ARBA00005028"/>
    </source>
</evidence>
<dbReference type="UniPathway" id="UPA00242"/>
<dbReference type="GO" id="GO:0006006">
    <property type="term" value="P:glucose metabolic process"/>
    <property type="evidence" value="ECO:0007669"/>
    <property type="project" value="TreeGrafter"/>
</dbReference>
<evidence type="ECO:0000256" key="7">
    <source>
        <dbReference type="PIRSR" id="PIRSR005096-2"/>
    </source>
</evidence>
<dbReference type="AlphaFoldDB" id="A0A6L6HP84"/>
<evidence type="ECO:0000256" key="5">
    <source>
        <dbReference type="PIRNR" id="PIRNR005096"/>
    </source>
</evidence>
<keyword evidence="3 5" id="KW-0413">Isomerase</keyword>
<gene>
    <name evidence="9" type="ORF">GIY56_06820</name>
</gene>
<comment type="similarity">
    <text evidence="2 5">Belongs to the aldose epimerase family.</text>
</comment>
<sequence>MTGTLSDGRSVDRLTLTGGGLTAQVLTLGATVQDLRMDGVDYPLVLGCPDPADYLDDGLYMGAIVGRFANRIGGARFTLDGCEHRTDPNFRGRHTLHGGSHGTNRHLWTVEQAGEDRAILSLVLPDGDMGFPGTLSIRADITLREGALIFDLSAETDAPTPCNLAHHGYFNLDGGGDVRNHRLRVAADRYLPVDGDLIPLDPAPVQGTRFDFRQARRIEPGEYDHNFCLSDGPAAPRVVADLTGQSGIRMQIETDQPGLQVYDGVHFGGLPGLDGRRYDRFAGVALETQGWPDAPNRPDFPPAILRPGEIWRSHTAYRFSR</sequence>
<evidence type="ECO:0000256" key="8">
    <source>
        <dbReference type="PIRSR" id="PIRSR005096-3"/>
    </source>
</evidence>
<dbReference type="Pfam" id="PF01263">
    <property type="entry name" value="Aldose_epim"/>
    <property type="match status" value="1"/>
</dbReference>
<comment type="catalytic activity">
    <reaction evidence="5">
        <text>alpha-D-glucose = beta-D-glucose</text>
        <dbReference type="Rhea" id="RHEA:10264"/>
        <dbReference type="ChEBI" id="CHEBI:15903"/>
        <dbReference type="ChEBI" id="CHEBI:17925"/>
        <dbReference type="EC" id="5.1.3.3"/>
    </reaction>
</comment>
<comment type="pathway">
    <text evidence="1 5">Carbohydrate metabolism; hexose metabolism.</text>
</comment>
<dbReference type="PANTHER" id="PTHR10091">
    <property type="entry name" value="ALDOSE-1-EPIMERASE"/>
    <property type="match status" value="1"/>
</dbReference>
<evidence type="ECO:0000313" key="10">
    <source>
        <dbReference type="Proteomes" id="UP000481417"/>
    </source>
</evidence>
<dbReference type="NCBIfam" id="NF008277">
    <property type="entry name" value="PRK11055.1"/>
    <property type="match status" value="1"/>
</dbReference>
<keyword evidence="4 5" id="KW-0119">Carbohydrate metabolism</keyword>